<evidence type="ECO:0000259" key="1">
    <source>
        <dbReference type="Pfam" id="PF00754"/>
    </source>
</evidence>
<organism evidence="2">
    <name type="scientific">termite gut metagenome</name>
    <dbReference type="NCBI Taxonomy" id="433724"/>
    <lineage>
        <taxon>unclassified sequences</taxon>
        <taxon>metagenomes</taxon>
        <taxon>organismal metagenomes</taxon>
    </lineage>
</organism>
<dbReference type="Gene3D" id="2.60.120.260">
    <property type="entry name" value="Galactose-binding domain-like"/>
    <property type="match status" value="2"/>
</dbReference>
<accession>A0A5J4Q1D2</accession>
<reference evidence="2" key="1">
    <citation type="submission" date="2019-03" db="EMBL/GenBank/DDBJ databases">
        <title>Single cell metagenomics reveals metabolic interactions within the superorganism composed of flagellate Streblomastix strix and complex community of Bacteroidetes bacteria on its surface.</title>
        <authorList>
            <person name="Treitli S.C."/>
            <person name="Kolisko M."/>
            <person name="Husnik F."/>
            <person name="Keeling P."/>
            <person name="Hampl V."/>
        </authorList>
    </citation>
    <scope>NUCLEOTIDE SEQUENCE</scope>
    <source>
        <strain evidence="2">STM</strain>
    </source>
</reference>
<feature type="domain" description="F5/8 type C" evidence="1">
    <location>
        <begin position="58"/>
        <end position="145"/>
    </location>
</feature>
<sequence length="358" mass="40174">AFEMTDWVFDTNGTWMRNGDKPEADGHTVRKIFDENTTTYWNSIRFIPEWLEGTVSRPETGWIKLTKPVETQYYFGFDMLGLKEISAIEIMMRYHLNRARIEASDNGTEWRVIGKLQYEGANVGEETRTFTEKFVARYVRIYGEETERHPGTDGVFSDLPIDEQPSAWDNSYGIFEIKVKGLPSGEEAIAKHSKTGWTATATSTASGNAQDILDNNYENESVWTSDPGTGTHSVVIDMKKAKSVRKVSIYQSTCAEGRDLPIFEGGYTSNSAKGYPSNMYTKMEDESATCYTGSSASGPWTLFGKTFDFENIREIANFEGNATAQYVKIDLVGVLGRTDAAFLKEGTVNLREVDVYGE</sequence>
<gene>
    <name evidence="2" type="ORF">EZS27_034225</name>
</gene>
<dbReference type="InterPro" id="IPR008979">
    <property type="entry name" value="Galactose-bd-like_sf"/>
</dbReference>
<feature type="non-terminal residue" evidence="2">
    <location>
        <position position="1"/>
    </location>
</feature>
<proteinExistence type="predicted"/>
<dbReference type="SUPFAM" id="SSF49785">
    <property type="entry name" value="Galactose-binding domain-like"/>
    <property type="match status" value="2"/>
</dbReference>
<dbReference type="AlphaFoldDB" id="A0A5J4Q1D2"/>
<name>A0A5J4Q1D2_9ZZZZ</name>
<comment type="caution">
    <text evidence="2">The sequence shown here is derived from an EMBL/GenBank/DDBJ whole genome shotgun (WGS) entry which is preliminary data.</text>
</comment>
<evidence type="ECO:0000313" key="2">
    <source>
        <dbReference type="EMBL" id="KAA6315292.1"/>
    </source>
</evidence>
<protein>
    <recommendedName>
        <fullName evidence="1">F5/8 type C domain-containing protein</fullName>
    </recommendedName>
</protein>
<dbReference type="EMBL" id="SNRY01005307">
    <property type="protein sequence ID" value="KAA6315292.1"/>
    <property type="molecule type" value="Genomic_DNA"/>
</dbReference>
<dbReference type="InterPro" id="IPR000421">
    <property type="entry name" value="FA58C"/>
</dbReference>
<dbReference type="Pfam" id="PF00754">
    <property type="entry name" value="F5_F8_type_C"/>
    <property type="match status" value="1"/>
</dbReference>